<gene>
    <name evidence="2" type="ORF">KIN20_001605</name>
</gene>
<evidence type="ECO:0000313" key="3">
    <source>
        <dbReference type="Proteomes" id="UP001196413"/>
    </source>
</evidence>
<feature type="signal peptide" evidence="1">
    <location>
        <begin position="1"/>
        <end position="21"/>
    </location>
</feature>
<dbReference type="AlphaFoldDB" id="A0AAD5MD18"/>
<keyword evidence="1" id="KW-0732">Signal</keyword>
<evidence type="ECO:0000256" key="1">
    <source>
        <dbReference type="SAM" id="SignalP"/>
    </source>
</evidence>
<dbReference type="EMBL" id="JAHQIW010000211">
    <property type="protein sequence ID" value="KAJ1346716.1"/>
    <property type="molecule type" value="Genomic_DNA"/>
</dbReference>
<proteinExistence type="predicted"/>
<evidence type="ECO:0000313" key="2">
    <source>
        <dbReference type="EMBL" id="KAJ1346716.1"/>
    </source>
</evidence>
<accession>A0AAD5MD18</accession>
<dbReference type="Proteomes" id="UP001196413">
    <property type="component" value="Unassembled WGS sequence"/>
</dbReference>
<name>A0AAD5MD18_PARTN</name>
<keyword evidence="3" id="KW-1185">Reference proteome</keyword>
<comment type="caution">
    <text evidence="2">The sequence shown here is derived from an EMBL/GenBank/DDBJ whole genome shotgun (WGS) entry which is preliminary data.</text>
</comment>
<sequence>MHHFTFLKITAHLMRLEVGWLMEIADPNEKMSKNMVRLCRRFAVPLFSFRLRSETPLQAIWQGDCHGGGVAKEVLGGTIDILQFK</sequence>
<organism evidence="2 3">
    <name type="scientific">Parelaphostrongylus tenuis</name>
    <name type="common">Meningeal worm</name>
    <dbReference type="NCBI Taxonomy" id="148309"/>
    <lineage>
        <taxon>Eukaryota</taxon>
        <taxon>Metazoa</taxon>
        <taxon>Ecdysozoa</taxon>
        <taxon>Nematoda</taxon>
        <taxon>Chromadorea</taxon>
        <taxon>Rhabditida</taxon>
        <taxon>Rhabditina</taxon>
        <taxon>Rhabditomorpha</taxon>
        <taxon>Strongyloidea</taxon>
        <taxon>Metastrongylidae</taxon>
        <taxon>Parelaphostrongylus</taxon>
    </lineage>
</organism>
<feature type="chain" id="PRO_5042292437" evidence="1">
    <location>
        <begin position="22"/>
        <end position="85"/>
    </location>
</feature>
<reference evidence="2" key="1">
    <citation type="submission" date="2021-06" db="EMBL/GenBank/DDBJ databases">
        <title>Parelaphostrongylus tenuis whole genome reference sequence.</title>
        <authorList>
            <person name="Garwood T.J."/>
            <person name="Larsen P.A."/>
            <person name="Fountain-Jones N.M."/>
            <person name="Garbe J.R."/>
            <person name="Macchietto M.G."/>
            <person name="Kania S.A."/>
            <person name="Gerhold R.W."/>
            <person name="Richards J.E."/>
            <person name="Wolf T.M."/>
        </authorList>
    </citation>
    <scope>NUCLEOTIDE SEQUENCE</scope>
    <source>
        <strain evidence="2">MNPRO001-30</strain>
        <tissue evidence="2">Meninges</tissue>
    </source>
</reference>
<protein>
    <submittedName>
        <fullName evidence="2">Uncharacterized protein</fullName>
    </submittedName>
</protein>